<organism evidence="4 5">
    <name type="scientific">Negadavirga shengliensis</name>
    <dbReference type="NCBI Taxonomy" id="1389218"/>
    <lineage>
        <taxon>Bacteria</taxon>
        <taxon>Pseudomonadati</taxon>
        <taxon>Bacteroidota</taxon>
        <taxon>Cytophagia</taxon>
        <taxon>Cytophagales</taxon>
        <taxon>Cyclobacteriaceae</taxon>
        <taxon>Negadavirga</taxon>
    </lineage>
</organism>
<dbReference type="SUPFAM" id="SSF88713">
    <property type="entry name" value="Glycoside hydrolase/deacetylase"/>
    <property type="match status" value="1"/>
</dbReference>
<evidence type="ECO:0000313" key="5">
    <source>
        <dbReference type="Proteomes" id="UP001595818"/>
    </source>
</evidence>
<evidence type="ECO:0000256" key="1">
    <source>
        <dbReference type="ARBA" id="ARBA00022723"/>
    </source>
</evidence>
<dbReference type="PANTHER" id="PTHR10587">
    <property type="entry name" value="GLYCOSYL TRANSFERASE-RELATED"/>
    <property type="match status" value="1"/>
</dbReference>
<feature type="domain" description="NodB homology" evidence="3">
    <location>
        <begin position="24"/>
        <end position="151"/>
    </location>
</feature>
<keyword evidence="5" id="KW-1185">Reference proteome</keyword>
<dbReference type="InterPro" id="IPR050248">
    <property type="entry name" value="Polysacc_deacetylase_ArnD"/>
</dbReference>
<reference evidence="5" key="1">
    <citation type="journal article" date="2019" name="Int. J. Syst. Evol. Microbiol.">
        <title>The Global Catalogue of Microorganisms (GCM) 10K type strain sequencing project: providing services to taxonomists for standard genome sequencing and annotation.</title>
        <authorList>
            <consortium name="The Broad Institute Genomics Platform"/>
            <consortium name="The Broad Institute Genome Sequencing Center for Infectious Disease"/>
            <person name="Wu L."/>
            <person name="Ma J."/>
        </authorList>
    </citation>
    <scope>NUCLEOTIDE SEQUENCE [LARGE SCALE GENOMIC DNA]</scope>
    <source>
        <strain evidence="5">CGMCC 4.7466</strain>
    </source>
</reference>
<dbReference type="PANTHER" id="PTHR10587:SF133">
    <property type="entry name" value="CHITIN DEACETYLASE 1-RELATED"/>
    <property type="match status" value="1"/>
</dbReference>
<evidence type="ECO:0000313" key="4">
    <source>
        <dbReference type="EMBL" id="MFC4871935.1"/>
    </source>
</evidence>
<dbReference type="Pfam" id="PF01522">
    <property type="entry name" value="Polysacc_deac_1"/>
    <property type="match status" value="1"/>
</dbReference>
<evidence type="ECO:0000256" key="2">
    <source>
        <dbReference type="ARBA" id="ARBA00022801"/>
    </source>
</evidence>
<gene>
    <name evidence="4" type="ORF">ACFPFU_09570</name>
</gene>
<accession>A0ABV9SZS4</accession>
<dbReference type="EMBL" id="JBHSJJ010000004">
    <property type="protein sequence ID" value="MFC4871935.1"/>
    <property type="molecule type" value="Genomic_DNA"/>
</dbReference>
<protein>
    <submittedName>
        <fullName evidence="4">Polysaccharide deacetylase family protein</fullName>
    </submittedName>
</protein>
<dbReference type="Proteomes" id="UP001595818">
    <property type="component" value="Unassembled WGS sequence"/>
</dbReference>
<evidence type="ECO:0000259" key="3">
    <source>
        <dbReference type="Pfam" id="PF01522"/>
    </source>
</evidence>
<dbReference type="InterPro" id="IPR002509">
    <property type="entry name" value="NODB_dom"/>
</dbReference>
<name>A0ABV9SZS4_9BACT</name>
<dbReference type="Gene3D" id="3.20.20.370">
    <property type="entry name" value="Glycoside hydrolase/deacetylase"/>
    <property type="match status" value="1"/>
</dbReference>
<keyword evidence="1" id="KW-0479">Metal-binding</keyword>
<keyword evidence="2" id="KW-0378">Hydrolase</keyword>
<proteinExistence type="predicted"/>
<dbReference type="RefSeq" id="WP_377063870.1">
    <property type="nucleotide sequence ID" value="NZ_JBHSJJ010000004.1"/>
</dbReference>
<comment type="caution">
    <text evidence="4">The sequence shown here is derived from an EMBL/GenBank/DDBJ whole genome shotgun (WGS) entry which is preliminary data.</text>
</comment>
<dbReference type="InterPro" id="IPR011330">
    <property type="entry name" value="Glyco_hydro/deAcase_b/a-brl"/>
</dbReference>
<sequence length="314" mass="35977">MKSRLCLLLGFVLFFIQYGSFGQSKRVCFTIDDLPVVGYGMLDQATQRKLTERLIGALKNNNIPAIGFVNESKLYGQDNLLLFQYQMLKSWVENGLELGNHSYSHFDYNNTSFADFSRDIIKGEAVTKKLQDDNGRSVKYFRHPYLHVGNTREKADSLDVFLAENGYTVAPVTIDNEEYIFAYAYHKAWLANDQQMMSKIAGDYITYMENMLRYYEIQSVRLFGQNISHILLLHANLLNADSLEALAGMFKKNGYEFIGLEQALKDELYQTPVTHFGDWGISWIDRWALSMGKKGSFFEDEPSTPAYIKELAGL</sequence>